<comment type="caution">
    <text evidence="5">The sequence shown here is derived from an EMBL/GenBank/DDBJ whole genome shotgun (WGS) entry which is preliminary data.</text>
</comment>
<dbReference type="GO" id="GO:0006412">
    <property type="term" value="P:translation"/>
    <property type="evidence" value="ECO:0007669"/>
    <property type="project" value="InterPro"/>
</dbReference>
<dbReference type="AlphaFoldDB" id="A0A2M7CHS2"/>
<dbReference type="InterPro" id="IPR008991">
    <property type="entry name" value="Translation_prot_SH3-like_sf"/>
</dbReference>
<evidence type="ECO:0000256" key="2">
    <source>
        <dbReference type="ARBA" id="ARBA00022980"/>
    </source>
</evidence>
<dbReference type="Gene3D" id="2.30.30.790">
    <property type="match status" value="1"/>
</dbReference>
<gene>
    <name evidence="5" type="primary">rplS</name>
    <name evidence="5" type="ORF">COS38_03025</name>
</gene>
<dbReference type="InterPro" id="IPR001857">
    <property type="entry name" value="Ribosomal_bL19"/>
</dbReference>
<dbReference type="NCBIfam" id="TIGR01024">
    <property type="entry name" value="rplS_bact"/>
    <property type="match status" value="1"/>
</dbReference>
<dbReference type="InterPro" id="IPR038657">
    <property type="entry name" value="Ribosomal_bL19_sf"/>
</dbReference>
<dbReference type="PANTHER" id="PTHR15680:SF9">
    <property type="entry name" value="LARGE RIBOSOMAL SUBUNIT PROTEIN BL19M"/>
    <property type="match status" value="1"/>
</dbReference>
<sequence length="170" mass="19507">MNQKILAYNQKYLKNNPAQLNAGDWIKVYQSFREGKKTRVQVFEGVVLATKHGKGLDATFTVRKIATGQIGVEIVFPLHSPNIIKIERVKSSRVARAKLYYLRNIKSSKITLNKEKSAPKVWEEKLGEEELEKIKAEKELVAKAKKEAKLKVKQELEEKFRKAQAVRNTN</sequence>
<evidence type="ECO:0000313" key="6">
    <source>
        <dbReference type="Proteomes" id="UP000229966"/>
    </source>
</evidence>
<comment type="function">
    <text evidence="4">This protein is located at the 30S-50S ribosomal subunit interface and may play a role in the structure and function of the aminoacyl-tRNA binding site.</text>
</comment>
<organism evidence="5 6">
    <name type="scientific">Candidatus Berkelbacteria bacterium CG03_land_8_20_14_0_80_40_36</name>
    <dbReference type="NCBI Taxonomy" id="1974509"/>
    <lineage>
        <taxon>Bacteria</taxon>
        <taxon>Candidatus Berkelbacteria</taxon>
    </lineage>
</organism>
<dbReference type="PANTHER" id="PTHR15680">
    <property type="entry name" value="RIBOSOMAL PROTEIN L19"/>
    <property type="match status" value="1"/>
</dbReference>
<dbReference type="GO" id="GO:0003735">
    <property type="term" value="F:structural constituent of ribosome"/>
    <property type="evidence" value="ECO:0007669"/>
    <property type="project" value="InterPro"/>
</dbReference>
<dbReference type="Pfam" id="PF01245">
    <property type="entry name" value="Ribosomal_L19"/>
    <property type="match status" value="1"/>
</dbReference>
<proteinExistence type="inferred from homology"/>
<reference evidence="6" key="1">
    <citation type="submission" date="2017-09" db="EMBL/GenBank/DDBJ databases">
        <title>Depth-based differentiation of microbial function through sediment-hosted aquifers and enrichment of novel symbionts in the deep terrestrial subsurface.</title>
        <authorList>
            <person name="Probst A.J."/>
            <person name="Ladd B."/>
            <person name="Jarett J.K."/>
            <person name="Geller-Mcgrath D.E."/>
            <person name="Sieber C.M.K."/>
            <person name="Emerson J.B."/>
            <person name="Anantharaman K."/>
            <person name="Thomas B.C."/>
            <person name="Malmstrom R."/>
            <person name="Stieglmeier M."/>
            <person name="Klingl A."/>
            <person name="Woyke T."/>
            <person name="Ryan C.M."/>
            <person name="Banfield J.F."/>
        </authorList>
    </citation>
    <scope>NUCLEOTIDE SEQUENCE [LARGE SCALE GENOMIC DNA]</scope>
</reference>
<dbReference type="Proteomes" id="UP000229966">
    <property type="component" value="Unassembled WGS sequence"/>
</dbReference>
<evidence type="ECO:0000256" key="4">
    <source>
        <dbReference type="RuleBase" id="RU000559"/>
    </source>
</evidence>
<evidence type="ECO:0000256" key="1">
    <source>
        <dbReference type="ARBA" id="ARBA00005781"/>
    </source>
</evidence>
<evidence type="ECO:0000256" key="3">
    <source>
        <dbReference type="ARBA" id="ARBA00023274"/>
    </source>
</evidence>
<comment type="similarity">
    <text evidence="1 4">Belongs to the bacterial ribosomal protein bL19 family.</text>
</comment>
<keyword evidence="3 4" id="KW-0687">Ribonucleoprotein</keyword>
<name>A0A2M7CHS2_9BACT</name>
<dbReference type="GO" id="GO:0022625">
    <property type="term" value="C:cytosolic large ribosomal subunit"/>
    <property type="evidence" value="ECO:0007669"/>
    <property type="project" value="TreeGrafter"/>
</dbReference>
<keyword evidence="2 5" id="KW-0689">Ribosomal protein</keyword>
<accession>A0A2M7CHS2</accession>
<dbReference type="PRINTS" id="PR00061">
    <property type="entry name" value="RIBOSOMALL19"/>
</dbReference>
<dbReference type="SUPFAM" id="SSF50104">
    <property type="entry name" value="Translation proteins SH3-like domain"/>
    <property type="match status" value="1"/>
</dbReference>
<dbReference type="EMBL" id="PEUM01000086">
    <property type="protein sequence ID" value="PIV25177.1"/>
    <property type="molecule type" value="Genomic_DNA"/>
</dbReference>
<evidence type="ECO:0000313" key="5">
    <source>
        <dbReference type="EMBL" id="PIV25177.1"/>
    </source>
</evidence>
<protein>
    <recommendedName>
        <fullName evidence="4">50S ribosomal protein L19</fullName>
    </recommendedName>
</protein>